<protein>
    <submittedName>
        <fullName evidence="1">Uncharacterized protein</fullName>
    </submittedName>
</protein>
<sequence>MNELSLYPNPPEKLVLTGRLNAADEIEGAGFLRYTKDVCVADDRNLVA</sequence>
<dbReference type="Proteomes" id="UP001277561">
    <property type="component" value="Unassembled WGS sequence"/>
</dbReference>
<evidence type="ECO:0000313" key="2">
    <source>
        <dbReference type="EMBL" id="MDX8332390.1"/>
    </source>
</evidence>
<reference evidence="1 3" key="1">
    <citation type="journal article" date="2023" name="Phytobiomes J">
        <title>Deciphering the key players within the bacterial microbiota associated with aerial crown gall tumors on rhododendron: Insights into the gallobiome.</title>
        <authorList>
            <person name="Kuzmanovic N."/>
            <person name="Nesme J."/>
            <person name="Wolf J."/>
            <person name="Neumann-Schaal M."/>
            <person name="Petersen J."/>
            <person name="Fernandez-Gnecco G."/>
            <person name="Sproeer C."/>
            <person name="Bunk B."/>
            <person name="Overmann J."/>
            <person name="Sorensen S.J."/>
            <person name="Idczak E."/>
            <person name="Smalla K."/>
        </authorList>
    </citation>
    <scope>NUCLEOTIDE SEQUENCE</scope>
    <source>
        <strain evidence="1">Rho-11.1</strain>
        <strain evidence="2">Rho-14.1</strain>
        <strain evidence="3">rho-14.1</strain>
    </source>
</reference>
<evidence type="ECO:0000313" key="1">
    <source>
        <dbReference type="EMBL" id="MDX8305181.1"/>
    </source>
</evidence>
<evidence type="ECO:0000313" key="3">
    <source>
        <dbReference type="Proteomes" id="UP001277561"/>
    </source>
</evidence>
<accession>A0AAW9FHS1</accession>
<dbReference type="EMBL" id="JAVRAD010000017">
    <property type="protein sequence ID" value="MDX8332390.1"/>
    <property type="molecule type" value="Genomic_DNA"/>
</dbReference>
<comment type="caution">
    <text evidence="1">The sequence shown here is derived from an EMBL/GenBank/DDBJ whole genome shotgun (WGS) entry which is preliminary data.</text>
</comment>
<proteinExistence type="predicted"/>
<dbReference type="EMBL" id="JAVRAF010000014">
    <property type="protein sequence ID" value="MDX8305181.1"/>
    <property type="molecule type" value="Genomic_DNA"/>
</dbReference>
<gene>
    <name evidence="1" type="ORF">RMR22_23305</name>
    <name evidence="2" type="ORF">RMS29_24590</name>
</gene>
<dbReference type="AlphaFoldDB" id="A0AAW9FHS1"/>
<organism evidence="1">
    <name type="scientific">Agrobacterium rosae</name>
    <dbReference type="NCBI Taxonomy" id="1972867"/>
    <lineage>
        <taxon>Bacteria</taxon>
        <taxon>Pseudomonadati</taxon>
        <taxon>Pseudomonadota</taxon>
        <taxon>Alphaproteobacteria</taxon>
        <taxon>Hyphomicrobiales</taxon>
        <taxon>Rhizobiaceae</taxon>
        <taxon>Rhizobium/Agrobacterium group</taxon>
        <taxon>Agrobacterium</taxon>
    </lineage>
</organism>
<keyword evidence="3" id="KW-1185">Reference proteome</keyword>
<name>A0AAW9FHS1_9HYPH</name>
<dbReference type="RefSeq" id="WP_320188625.1">
    <property type="nucleotide sequence ID" value="NZ_CP192770.1"/>
</dbReference>